<evidence type="ECO:0000313" key="3">
    <source>
        <dbReference type="Proteomes" id="UP000053105"/>
    </source>
</evidence>
<feature type="compositionally biased region" description="Basic residues" evidence="1">
    <location>
        <begin position="18"/>
        <end position="29"/>
    </location>
</feature>
<name>A0A0N0U7D5_9HYME</name>
<feature type="region of interest" description="Disordered" evidence="1">
    <location>
        <begin position="104"/>
        <end position="138"/>
    </location>
</feature>
<reference evidence="2 3" key="1">
    <citation type="submission" date="2015-07" db="EMBL/GenBank/DDBJ databases">
        <title>The genome of Melipona quadrifasciata.</title>
        <authorList>
            <person name="Pan H."/>
            <person name="Kapheim K."/>
        </authorList>
    </citation>
    <scope>NUCLEOTIDE SEQUENCE [LARGE SCALE GENOMIC DNA]</scope>
    <source>
        <strain evidence="2">0111107301</strain>
        <tissue evidence="2">Whole body</tissue>
    </source>
</reference>
<sequence>MAGKYDKFPRRSAVGGRTVRKIGRQKRHGSPSSWQNPASGIQLGNAVLVEHNSQLSGAGQPQQKLNDWLSYSGIKELPEFYHVKNFKDEIPVVLQNENTLGQIQQDGRLTDSGTGNLSAFTDDQSVKGRKSPRSVIPD</sequence>
<accession>A0A0N0U7D5</accession>
<dbReference type="EMBL" id="KQ435701">
    <property type="protein sequence ID" value="KOX80394.1"/>
    <property type="molecule type" value="Genomic_DNA"/>
</dbReference>
<proteinExistence type="predicted"/>
<gene>
    <name evidence="2" type="ORF">WN51_06683</name>
</gene>
<feature type="region of interest" description="Disordered" evidence="1">
    <location>
        <begin position="1"/>
        <end position="39"/>
    </location>
</feature>
<evidence type="ECO:0000256" key="1">
    <source>
        <dbReference type="SAM" id="MobiDB-lite"/>
    </source>
</evidence>
<dbReference type="AlphaFoldDB" id="A0A0N0U7D5"/>
<protein>
    <submittedName>
        <fullName evidence="2">Uncharacterized protein</fullName>
    </submittedName>
</protein>
<feature type="compositionally biased region" description="Polar residues" evidence="1">
    <location>
        <begin position="104"/>
        <end position="123"/>
    </location>
</feature>
<dbReference type="Proteomes" id="UP000053105">
    <property type="component" value="Unassembled WGS sequence"/>
</dbReference>
<evidence type="ECO:0000313" key="2">
    <source>
        <dbReference type="EMBL" id="KOX80394.1"/>
    </source>
</evidence>
<organism evidence="2 3">
    <name type="scientific">Melipona quadrifasciata</name>
    <dbReference type="NCBI Taxonomy" id="166423"/>
    <lineage>
        <taxon>Eukaryota</taxon>
        <taxon>Metazoa</taxon>
        <taxon>Ecdysozoa</taxon>
        <taxon>Arthropoda</taxon>
        <taxon>Hexapoda</taxon>
        <taxon>Insecta</taxon>
        <taxon>Pterygota</taxon>
        <taxon>Neoptera</taxon>
        <taxon>Endopterygota</taxon>
        <taxon>Hymenoptera</taxon>
        <taxon>Apocrita</taxon>
        <taxon>Aculeata</taxon>
        <taxon>Apoidea</taxon>
        <taxon>Anthophila</taxon>
        <taxon>Apidae</taxon>
        <taxon>Melipona</taxon>
    </lineage>
</organism>
<feature type="compositionally biased region" description="Polar residues" evidence="1">
    <location>
        <begin position="30"/>
        <end position="39"/>
    </location>
</feature>
<keyword evidence="3" id="KW-1185">Reference proteome</keyword>